<accession>A0ABV8WRH3</accession>
<keyword evidence="2" id="KW-1185">Reference proteome</keyword>
<comment type="caution">
    <text evidence="1">The sequence shown here is derived from an EMBL/GenBank/DDBJ whole genome shotgun (WGS) entry which is preliminary data.</text>
</comment>
<gene>
    <name evidence="1" type="ORF">ACFOY7_01060</name>
</gene>
<reference evidence="2" key="1">
    <citation type="journal article" date="2019" name="Int. J. Syst. Evol. Microbiol.">
        <title>The Global Catalogue of Microorganisms (GCM) 10K type strain sequencing project: providing services to taxonomists for standard genome sequencing and annotation.</title>
        <authorList>
            <consortium name="The Broad Institute Genomics Platform"/>
            <consortium name="The Broad Institute Genome Sequencing Center for Infectious Disease"/>
            <person name="Wu L."/>
            <person name="Ma J."/>
        </authorList>
    </citation>
    <scope>NUCLEOTIDE SEQUENCE [LARGE SCALE GENOMIC DNA]</scope>
    <source>
        <strain evidence="2">CCUG 37865</strain>
    </source>
</reference>
<dbReference type="Proteomes" id="UP001595882">
    <property type="component" value="Unassembled WGS sequence"/>
</dbReference>
<protein>
    <submittedName>
        <fullName evidence="1">Uncharacterized protein</fullName>
    </submittedName>
</protein>
<organism evidence="1 2">
    <name type="scientific">Gracilibacillus xinjiangensis</name>
    <dbReference type="NCBI Taxonomy" id="1193282"/>
    <lineage>
        <taxon>Bacteria</taxon>
        <taxon>Bacillati</taxon>
        <taxon>Bacillota</taxon>
        <taxon>Bacilli</taxon>
        <taxon>Bacillales</taxon>
        <taxon>Bacillaceae</taxon>
        <taxon>Gracilibacillus</taxon>
    </lineage>
</organism>
<evidence type="ECO:0000313" key="1">
    <source>
        <dbReference type="EMBL" id="MFC4401688.1"/>
    </source>
</evidence>
<dbReference type="RefSeq" id="WP_390248505.1">
    <property type="nucleotide sequence ID" value="NZ_JBHSDT010000001.1"/>
</dbReference>
<proteinExistence type="predicted"/>
<name>A0ABV8WRH3_9BACI</name>
<sequence length="94" mass="10964">MEQRFCYKVHTTPEGITIFHQGMEQFFGWEQVKQYGTLAVVLSENDEDKWAIGLGKRHQVESAGKEQKKSKIVLYKAELEQAEEIHLQYQGEAY</sequence>
<evidence type="ECO:0000313" key="2">
    <source>
        <dbReference type="Proteomes" id="UP001595882"/>
    </source>
</evidence>
<dbReference type="EMBL" id="JBHSDT010000001">
    <property type="protein sequence ID" value="MFC4401688.1"/>
    <property type="molecule type" value="Genomic_DNA"/>
</dbReference>